<feature type="domain" description="Extradiol ring-cleavage dioxygenase class III enzyme subunit B" evidence="6">
    <location>
        <begin position="27"/>
        <end position="243"/>
    </location>
</feature>
<keyword evidence="3" id="KW-0479">Metal-binding</keyword>
<comment type="similarity">
    <text evidence="2">Belongs to the DODA-type extradiol aromatic ring-opening dioxygenase family.</text>
</comment>
<dbReference type="InterPro" id="IPR014436">
    <property type="entry name" value="Extradiol_dOase_DODA"/>
</dbReference>
<accession>C6HWH0</accession>
<dbReference type="PANTHER" id="PTHR30096">
    <property type="entry name" value="4,5-DOPA DIOXYGENASE EXTRADIOL-LIKE PROTEIN"/>
    <property type="match status" value="1"/>
</dbReference>
<dbReference type="PIRSF" id="PIRSF006157">
    <property type="entry name" value="Doxgns_DODA"/>
    <property type="match status" value="1"/>
</dbReference>
<comment type="cofactor">
    <cofactor evidence="1">
        <name>Zn(2+)</name>
        <dbReference type="ChEBI" id="CHEBI:29105"/>
    </cofactor>
</comment>
<evidence type="ECO:0000256" key="2">
    <source>
        <dbReference type="ARBA" id="ARBA00007581"/>
    </source>
</evidence>
<proteinExistence type="inferred from homology"/>
<dbReference type="GO" id="GO:0008198">
    <property type="term" value="F:ferrous iron binding"/>
    <property type="evidence" value="ECO:0007669"/>
    <property type="project" value="InterPro"/>
</dbReference>
<dbReference type="Pfam" id="PF02900">
    <property type="entry name" value="LigB"/>
    <property type="match status" value="1"/>
</dbReference>
<dbReference type="InterPro" id="IPR004183">
    <property type="entry name" value="Xdiol_dOase_suB"/>
</dbReference>
<evidence type="ECO:0000256" key="4">
    <source>
        <dbReference type="ARBA" id="ARBA00022833"/>
    </source>
</evidence>
<keyword evidence="5" id="KW-0560">Oxidoreductase</keyword>
<name>C6HWH0_9BACT</name>
<evidence type="ECO:0000256" key="3">
    <source>
        <dbReference type="ARBA" id="ARBA00022723"/>
    </source>
</evidence>
<evidence type="ECO:0000259" key="6">
    <source>
        <dbReference type="Pfam" id="PF02900"/>
    </source>
</evidence>
<dbReference type="GO" id="GO:0016702">
    <property type="term" value="F:oxidoreductase activity, acting on single donors with incorporation of molecular oxygen, incorporation of two atoms of oxygen"/>
    <property type="evidence" value="ECO:0007669"/>
    <property type="project" value="UniProtKB-ARBA"/>
</dbReference>
<evidence type="ECO:0000256" key="5">
    <source>
        <dbReference type="ARBA" id="ARBA00023002"/>
    </source>
</evidence>
<keyword evidence="8" id="KW-1185">Reference proteome</keyword>
<dbReference type="SUPFAM" id="SSF53213">
    <property type="entry name" value="LigB-like"/>
    <property type="match status" value="1"/>
</dbReference>
<reference evidence="7 8" key="1">
    <citation type="journal article" date="2009" name="Appl. Environ. Microbiol.">
        <title>Community genomic and proteomic analyses of chemoautotrophic iron-oxidizing "Leptospirillum rubarum" (Group II) and "Leptospirillum ferrodiazotrophum" (Group III) bacteria in acid mine drainage biofilms.</title>
        <authorList>
            <person name="Goltsman D.S."/>
            <person name="Denef V.J."/>
            <person name="Singer S.W."/>
            <person name="VerBerkmoes N.C."/>
            <person name="Lefsrud M."/>
            <person name="Mueller R.S."/>
            <person name="Dick G.J."/>
            <person name="Sun C.L."/>
            <person name="Wheeler K.E."/>
            <person name="Zemla A."/>
            <person name="Baker B.J."/>
            <person name="Hauser L."/>
            <person name="Land M."/>
            <person name="Shah M.B."/>
            <person name="Thelen M.P."/>
            <person name="Hettich R.L."/>
            <person name="Banfield J.F."/>
        </authorList>
    </citation>
    <scope>NUCLEOTIDE SEQUENCE [LARGE SCALE GENOMIC DNA]</scope>
</reference>
<dbReference type="EMBL" id="GG693870">
    <property type="protein sequence ID" value="EES52946.1"/>
    <property type="molecule type" value="Genomic_DNA"/>
</dbReference>
<evidence type="ECO:0000313" key="8">
    <source>
        <dbReference type="Proteomes" id="UP000009374"/>
    </source>
</evidence>
<dbReference type="PANTHER" id="PTHR30096:SF0">
    <property type="entry name" value="4,5-DOPA DIOXYGENASE EXTRADIOL-LIKE PROTEIN"/>
    <property type="match status" value="1"/>
</dbReference>
<keyword evidence="4" id="KW-0862">Zinc</keyword>
<dbReference type="Proteomes" id="UP000009374">
    <property type="component" value="Unassembled WGS sequence"/>
</dbReference>
<organism evidence="7 8">
    <name type="scientific">Leptospirillum ferrodiazotrophum</name>
    <dbReference type="NCBI Taxonomy" id="412449"/>
    <lineage>
        <taxon>Bacteria</taxon>
        <taxon>Pseudomonadati</taxon>
        <taxon>Nitrospirota</taxon>
        <taxon>Nitrospiria</taxon>
        <taxon>Nitrospirales</taxon>
        <taxon>Nitrospiraceae</taxon>
        <taxon>Leptospirillum</taxon>
    </lineage>
</organism>
<evidence type="ECO:0000256" key="1">
    <source>
        <dbReference type="ARBA" id="ARBA00001947"/>
    </source>
</evidence>
<evidence type="ECO:0000313" key="7">
    <source>
        <dbReference type="EMBL" id="EES52946.1"/>
    </source>
</evidence>
<dbReference type="GO" id="GO:0008270">
    <property type="term" value="F:zinc ion binding"/>
    <property type="evidence" value="ECO:0007669"/>
    <property type="project" value="InterPro"/>
</dbReference>
<protein>
    <submittedName>
        <fullName evidence="7">Extradiol ring-cleavage dioxygenase, class III enzyme, subunit B</fullName>
    </submittedName>
</protein>
<gene>
    <name evidence="7" type="ORF">UBAL3_80630005</name>
</gene>
<dbReference type="CDD" id="cd07363">
    <property type="entry name" value="45_DOPA_Dioxygenase"/>
    <property type="match status" value="1"/>
</dbReference>
<dbReference type="AlphaFoldDB" id="C6HWH0"/>
<dbReference type="Gene3D" id="3.40.830.10">
    <property type="entry name" value="LigB-like"/>
    <property type="match status" value="1"/>
</dbReference>
<keyword evidence="7" id="KW-0223">Dioxygenase</keyword>
<sequence>MSRLQSLFVSHGAPSSTEDEEWMTSLQNLGEKLGDIRGIIILSAHWVERGLFAGPLLPSSLIYDFWGFPERLYRVRYPAPPGADLLPILQKLPGIGPITPAPSRGLDHGMWVPLLGLRPEADIPVLGLSLPGTDPGRLHSLGQALFPLRDEGILVIGSGGLTHNLGALAAGENHATAPWAEEFDQWVVQKLESSDISALLNFRKEAPNASLSHPTIEHFAPLFVAMGAAGEGFHVTFPVDMFRYGSLSLRSVAFWNPASSPSC</sequence>